<accession>A0ABU3DEQ2</accession>
<dbReference type="InterPro" id="IPR042213">
    <property type="entry name" value="NBD_C_sf"/>
</dbReference>
<dbReference type="GO" id="GO:0016301">
    <property type="term" value="F:kinase activity"/>
    <property type="evidence" value="ECO:0007669"/>
    <property type="project" value="UniProtKB-KW"/>
</dbReference>
<keyword evidence="10" id="KW-1185">Reference proteome</keyword>
<name>A0ABU3DEQ2_9RHOB</name>
<sequence length="349" mass="35560">MPRLLLIADDLTGALDTAVAFAGAGRRVAVARTPATAASLAAERPDVLAVNLGTRDGSEAEARARMEALCRAVDPSGFDIVLKKIDSRLKGHPGAETDVLAQAMASPRCVVLPAIPAMGRVQRGGRIEGYGVECPIEIAPLFSGPVETPDAAGDDQIDHVVAERDGVLWVGASGLAGGLARTLFPGGPPERPTLRGPLLMVIGSRDPITAAQIEALSDIPVHAAPDGQVGDAALGRSVEVVRMTDGGAGRDGAPAGAEFAAGMAALIRQYRPASLLCCGGETANAILAELGIGQLDLLAEVFPGLPVCEVELPWGRLALVTKSGGFGAPDVLAALARGCVSGRFGDHAT</sequence>
<keyword evidence="3" id="KW-0547">Nucleotide-binding</keyword>
<dbReference type="InterPro" id="IPR031475">
    <property type="entry name" value="NBD_C"/>
</dbReference>
<keyword evidence="5" id="KW-0067">ATP-binding</keyword>
<evidence type="ECO:0000256" key="1">
    <source>
        <dbReference type="ARBA" id="ARBA00005715"/>
    </source>
</evidence>
<dbReference type="EMBL" id="JAVRHL010000002">
    <property type="protein sequence ID" value="MDT0682180.1"/>
    <property type="molecule type" value="Genomic_DNA"/>
</dbReference>
<evidence type="ECO:0000256" key="3">
    <source>
        <dbReference type="ARBA" id="ARBA00022741"/>
    </source>
</evidence>
<dbReference type="SUPFAM" id="SSF142764">
    <property type="entry name" value="YgbK-like"/>
    <property type="match status" value="1"/>
</dbReference>
<dbReference type="Gene3D" id="3.40.50.10840">
    <property type="entry name" value="Putative sugar-binding, N-terminal domain"/>
    <property type="match status" value="1"/>
</dbReference>
<evidence type="ECO:0000259" key="8">
    <source>
        <dbReference type="Pfam" id="PF17042"/>
    </source>
</evidence>
<organism evidence="9 10">
    <name type="scientific">Tropicimonas omnivorans</name>
    <dbReference type="NCBI Taxonomy" id="3075590"/>
    <lineage>
        <taxon>Bacteria</taxon>
        <taxon>Pseudomonadati</taxon>
        <taxon>Pseudomonadota</taxon>
        <taxon>Alphaproteobacteria</taxon>
        <taxon>Rhodobacterales</taxon>
        <taxon>Roseobacteraceae</taxon>
        <taxon>Tropicimonas</taxon>
    </lineage>
</organism>
<dbReference type="RefSeq" id="WP_311689955.1">
    <property type="nucleotide sequence ID" value="NZ_JAVRHL010000002.1"/>
</dbReference>
<evidence type="ECO:0000259" key="7">
    <source>
        <dbReference type="Pfam" id="PF07005"/>
    </source>
</evidence>
<dbReference type="InterPro" id="IPR037051">
    <property type="entry name" value="4-carb_acid_sugar_kinase_N_sf"/>
</dbReference>
<keyword evidence="2" id="KW-0808">Transferase</keyword>
<dbReference type="Gene3D" id="3.40.980.20">
    <property type="entry name" value="Four-carbon acid sugar kinase, nucleotide binding domain"/>
    <property type="match status" value="1"/>
</dbReference>
<evidence type="ECO:0000256" key="4">
    <source>
        <dbReference type="ARBA" id="ARBA00022777"/>
    </source>
</evidence>
<proteinExistence type="inferred from homology"/>
<feature type="domain" description="Four-carbon acid sugar kinase N-terminal" evidence="7">
    <location>
        <begin position="5"/>
        <end position="126"/>
    </location>
</feature>
<dbReference type="InterPro" id="IPR010737">
    <property type="entry name" value="4-carb_acid_sugar_kinase_N"/>
</dbReference>
<keyword evidence="6" id="KW-0119">Carbohydrate metabolism</keyword>
<protein>
    <submittedName>
        <fullName evidence="9">Four-carbon acid sugar kinase family protein</fullName>
    </submittedName>
</protein>
<feature type="domain" description="Four-carbon acid sugar kinase nucleotide binding" evidence="8">
    <location>
        <begin position="256"/>
        <end position="332"/>
    </location>
</feature>
<keyword evidence="4 9" id="KW-0418">Kinase</keyword>
<dbReference type="Proteomes" id="UP001265259">
    <property type="component" value="Unassembled WGS sequence"/>
</dbReference>
<comment type="similarity">
    <text evidence="1">Belongs to the four-carbon acid sugar kinase family.</text>
</comment>
<evidence type="ECO:0000313" key="9">
    <source>
        <dbReference type="EMBL" id="MDT0682180.1"/>
    </source>
</evidence>
<evidence type="ECO:0000313" key="10">
    <source>
        <dbReference type="Proteomes" id="UP001265259"/>
    </source>
</evidence>
<comment type="caution">
    <text evidence="9">The sequence shown here is derived from an EMBL/GenBank/DDBJ whole genome shotgun (WGS) entry which is preliminary data.</text>
</comment>
<evidence type="ECO:0000256" key="5">
    <source>
        <dbReference type="ARBA" id="ARBA00022840"/>
    </source>
</evidence>
<dbReference type="Pfam" id="PF17042">
    <property type="entry name" value="NBD_C"/>
    <property type="match status" value="1"/>
</dbReference>
<gene>
    <name evidence="9" type="ORF">RM543_05755</name>
</gene>
<evidence type="ECO:0000256" key="6">
    <source>
        <dbReference type="ARBA" id="ARBA00023277"/>
    </source>
</evidence>
<evidence type="ECO:0000256" key="2">
    <source>
        <dbReference type="ARBA" id="ARBA00022679"/>
    </source>
</evidence>
<reference evidence="9 10" key="1">
    <citation type="submission" date="2023-09" db="EMBL/GenBank/DDBJ databases">
        <authorList>
            <person name="Rey-Velasco X."/>
        </authorList>
    </citation>
    <scope>NUCLEOTIDE SEQUENCE [LARGE SCALE GENOMIC DNA]</scope>
    <source>
        <strain evidence="9 10">F158</strain>
    </source>
</reference>
<dbReference type="Pfam" id="PF07005">
    <property type="entry name" value="SBD_N"/>
    <property type="match status" value="1"/>
</dbReference>